<evidence type="ECO:0000256" key="15">
    <source>
        <dbReference type="PIRNR" id="PIRNR004491"/>
    </source>
</evidence>
<evidence type="ECO:0000256" key="11">
    <source>
        <dbReference type="ARBA" id="ARBA00022840"/>
    </source>
</evidence>
<evidence type="ECO:0000256" key="9">
    <source>
        <dbReference type="ARBA" id="ARBA00022777"/>
    </source>
</evidence>
<dbReference type="InterPro" id="IPR023465">
    <property type="entry name" value="Riboflavin_kinase_dom_sf"/>
</dbReference>
<feature type="domain" description="Riboflavin kinase" evidence="16">
    <location>
        <begin position="183"/>
        <end position="309"/>
    </location>
</feature>
<comment type="similarity">
    <text evidence="15">Belongs to the ribF family.</text>
</comment>
<dbReference type="Pfam" id="PF06574">
    <property type="entry name" value="FAD_syn"/>
    <property type="match status" value="1"/>
</dbReference>
<dbReference type="GO" id="GO:0009398">
    <property type="term" value="P:FMN biosynthetic process"/>
    <property type="evidence" value="ECO:0007669"/>
    <property type="project" value="UniProtKB-UniRule"/>
</dbReference>
<accession>A0A2P5T034</accession>
<sequence>MNLIRGIHNIKKHHHGCVMTIGNFDGVHRGHQALLFQLQQASIKYNLPVMVMLFEPQTLELFAGKNAPPRLTPLREKLKCLSKIGVDNVLCVRFNYNLAMLPANDFISELLVNKLGIKYLAIGDDFRFGAGGKGDISLLKKAGFKYNFDVSIIKTLYDGKKRISSTAIRDELAKDNLTLAQLWLGHPFIISGRVVHGNSLGRTLGFPTANINLNHNIYVCPVKGIYAVEVHGISLKPIIGIANIGRCPTLKNCYQRLEVHLFDVNMNLYGKYIDVVLLHKIRDEKHFISLEALKKQILQDIVNAKHFFSLKLKK</sequence>
<dbReference type="AlphaFoldDB" id="A0A2P5T034"/>
<dbReference type="NCBIfam" id="NF004163">
    <property type="entry name" value="PRK05627.1-6"/>
    <property type="match status" value="1"/>
</dbReference>
<evidence type="ECO:0000256" key="1">
    <source>
        <dbReference type="ARBA" id="ARBA00002121"/>
    </source>
</evidence>
<dbReference type="InterPro" id="IPR014729">
    <property type="entry name" value="Rossmann-like_a/b/a_fold"/>
</dbReference>
<evidence type="ECO:0000256" key="8">
    <source>
        <dbReference type="ARBA" id="ARBA00022741"/>
    </source>
</evidence>
<keyword evidence="11 15" id="KW-0067">ATP-binding</keyword>
<keyword evidence="12" id="KW-0511">Multifunctional enzyme</keyword>
<dbReference type="SUPFAM" id="SSF82114">
    <property type="entry name" value="Riboflavin kinase-like"/>
    <property type="match status" value="1"/>
</dbReference>
<comment type="pathway">
    <text evidence="2 15">Cofactor biosynthesis; FAD biosynthesis; FAD from FMN: step 1/1.</text>
</comment>
<dbReference type="InterPro" id="IPR002606">
    <property type="entry name" value="Riboflavin_kinase_bac"/>
</dbReference>
<dbReference type="UniPathway" id="UPA00277">
    <property type="reaction ID" value="UER00407"/>
</dbReference>
<keyword evidence="7 15" id="KW-0548">Nucleotidyltransferase</keyword>
<evidence type="ECO:0000256" key="3">
    <source>
        <dbReference type="ARBA" id="ARBA00005201"/>
    </source>
</evidence>
<keyword evidence="5 15" id="KW-0288">FMN</keyword>
<evidence type="ECO:0000256" key="2">
    <source>
        <dbReference type="ARBA" id="ARBA00004726"/>
    </source>
</evidence>
<evidence type="ECO:0000313" key="17">
    <source>
        <dbReference type="EMBL" id="PPI87954.1"/>
    </source>
</evidence>
<dbReference type="SUPFAM" id="SSF52374">
    <property type="entry name" value="Nucleotidylyl transferase"/>
    <property type="match status" value="1"/>
</dbReference>
<keyword evidence="9 15" id="KW-0418">Kinase</keyword>
<evidence type="ECO:0000256" key="5">
    <source>
        <dbReference type="ARBA" id="ARBA00022643"/>
    </source>
</evidence>
<name>A0A2P5T034_9GAMM</name>
<dbReference type="NCBIfam" id="NF004159">
    <property type="entry name" value="PRK05627.1-2"/>
    <property type="match status" value="1"/>
</dbReference>
<dbReference type="Gene3D" id="2.40.30.30">
    <property type="entry name" value="Riboflavin kinase-like"/>
    <property type="match status" value="1"/>
</dbReference>
<evidence type="ECO:0000256" key="12">
    <source>
        <dbReference type="ARBA" id="ARBA00023268"/>
    </source>
</evidence>
<dbReference type="EC" id="2.7.1.26" evidence="15"/>
<reference evidence="17 18" key="1">
    <citation type="journal article" date="2018" name="Genome Biol. Evol.">
        <title>Cladogenesis and Genomic Streamlining in Extracellular Endosymbionts of Tropical Stink Bugs.</title>
        <authorList>
            <person name="Otero-Bravo A."/>
            <person name="Goffredi S."/>
            <person name="Sabree Z.L."/>
        </authorList>
    </citation>
    <scope>NUCLEOTIDE SEQUENCE [LARGE SCALE GENOMIC DNA]</scope>
    <source>
        <strain evidence="17 18">SoEE</strain>
    </source>
</reference>
<dbReference type="NCBIfam" id="TIGR00083">
    <property type="entry name" value="ribF"/>
    <property type="match status" value="1"/>
</dbReference>
<organism evidence="17 18">
    <name type="scientific">Candidatus Pantoea edessiphila</name>
    <dbReference type="NCBI Taxonomy" id="2044610"/>
    <lineage>
        <taxon>Bacteria</taxon>
        <taxon>Pseudomonadati</taxon>
        <taxon>Pseudomonadota</taxon>
        <taxon>Gammaproteobacteria</taxon>
        <taxon>Enterobacterales</taxon>
        <taxon>Erwiniaceae</taxon>
        <taxon>Pantoea</taxon>
    </lineage>
</organism>
<dbReference type="InterPro" id="IPR015864">
    <property type="entry name" value="FAD_synthase"/>
</dbReference>
<dbReference type="PANTHER" id="PTHR22749">
    <property type="entry name" value="RIBOFLAVIN KINASE/FMN ADENYLYLTRANSFERASE"/>
    <property type="match status" value="1"/>
</dbReference>
<dbReference type="UniPathway" id="UPA00276">
    <property type="reaction ID" value="UER00406"/>
</dbReference>
<dbReference type="PANTHER" id="PTHR22749:SF6">
    <property type="entry name" value="RIBOFLAVIN KINASE"/>
    <property type="match status" value="1"/>
</dbReference>
<dbReference type="Proteomes" id="UP000296153">
    <property type="component" value="Unassembled WGS sequence"/>
</dbReference>
<dbReference type="GO" id="GO:0006747">
    <property type="term" value="P:FAD biosynthetic process"/>
    <property type="evidence" value="ECO:0007669"/>
    <property type="project" value="UniProtKB-UniRule"/>
</dbReference>
<dbReference type="GO" id="GO:0003919">
    <property type="term" value="F:FMN adenylyltransferase activity"/>
    <property type="evidence" value="ECO:0007669"/>
    <property type="project" value="UniProtKB-UniRule"/>
</dbReference>
<protein>
    <recommendedName>
        <fullName evidence="15">Riboflavin biosynthesis protein</fullName>
    </recommendedName>
    <domain>
        <recommendedName>
            <fullName evidence="15">Riboflavin kinase</fullName>
            <ecNumber evidence="15">2.7.1.26</ecNumber>
        </recommendedName>
        <alternativeName>
            <fullName evidence="15">Flavokinase</fullName>
        </alternativeName>
    </domain>
    <domain>
        <recommendedName>
            <fullName evidence="15">FMN adenylyltransferase</fullName>
            <ecNumber evidence="15">2.7.7.2</ecNumber>
        </recommendedName>
        <alternativeName>
            <fullName evidence="15">FAD pyrophosphorylase</fullName>
        </alternativeName>
        <alternativeName>
            <fullName evidence="15">FAD synthase</fullName>
        </alternativeName>
    </domain>
</protein>
<keyword evidence="6 15" id="KW-0808">Transferase</keyword>
<comment type="catalytic activity">
    <reaction evidence="14 15">
        <text>FMN + ATP + H(+) = FAD + diphosphate</text>
        <dbReference type="Rhea" id="RHEA:17237"/>
        <dbReference type="ChEBI" id="CHEBI:15378"/>
        <dbReference type="ChEBI" id="CHEBI:30616"/>
        <dbReference type="ChEBI" id="CHEBI:33019"/>
        <dbReference type="ChEBI" id="CHEBI:57692"/>
        <dbReference type="ChEBI" id="CHEBI:58210"/>
        <dbReference type="EC" id="2.7.7.2"/>
    </reaction>
</comment>
<keyword evidence="10 15" id="KW-0274">FAD</keyword>
<proteinExistence type="inferred from homology"/>
<dbReference type="GO" id="GO:0009231">
    <property type="term" value="P:riboflavin biosynthetic process"/>
    <property type="evidence" value="ECO:0007669"/>
    <property type="project" value="InterPro"/>
</dbReference>
<keyword evidence="8 15" id="KW-0547">Nucleotide-binding</keyword>
<evidence type="ECO:0000256" key="14">
    <source>
        <dbReference type="ARBA" id="ARBA00049494"/>
    </source>
</evidence>
<keyword evidence="4 15" id="KW-0285">Flavoprotein</keyword>
<evidence type="ECO:0000256" key="10">
    <source>
        <dbReference type="ARBA" id="ARBA00022827"/>
    </source>
</evidence>
<dbReference type="InterPro" id="IPR015865">
    <property type="entry name" value="Riboflavin_kinase_bac/euk"/>
</dbReference>
<comment type="caution">
    <text evidence="17">The sequence shown here is derived from an EMBL/GenBank/DDBJ whole genome shotgun (WGS) entry which is preliminary data.</text>
</comment>
<dbReference type="GO" id="GO:0005524">
    <property type="term" value="F:ATP binding"/>
    <property type="evidence" value="ECO:0007669"/>
    <property type="project" value="UniProtKB-UniRule"/>
</dbReference>
<dbReference type="FunFam" id="3.40.50.620:FF:000021">
    <property type="entry name" value="Riboflavin biosynthesis protein"/>
    <property type="match status" value="1"/>
</dbReference>
<evidence type="ECO:0000256" key="13">
    <source>
        <dbReference type="ARBA" id="ARBA00047880"/>
    </source>
</evidence>
<dbReference type="CDD" id="cd02064">
    <property type="entry name" value="FAD_synthetase_N"/>
    <property type="match status" value="1"/>
</dbReference>
<evidence type="ECO:0000256" key="4">
    <source>
        <dbReference type="ARBA" id="ARBA00022630"/>
    </source>
</evidence>
<dbReference type="EMBL" id="PDKT01000002">
    <property type="protein sequence ID" value="PPI87954.1"/>
    <property type="molecule type" value="Genomic_DNA"/>
</dbReference>
<dbReference type="GO" id="GO:0008531">
    <property type="term" value="F:riboflavin kinase activity"/>
    <property type="evidence" value="ECO:0007669"/>
    <property type="project" value="UniProtKB-UniRule"/>
</dbReference>
<dbReference type="PIRSF" id="PIRSF004491">
    <property type="entry name" value="FAD_Synth"/>
    <property type="match status" value="1"/>
</dbReference>
<dbReference type="Gene3D" id="3.40.50.620">
    <property type="entry name" value="HUPs"/>
    <property type="match status" value="1"/>
</dbReference>
<comment type="function">
    <text evidence="1">Catalyzes the phosphorylation of riboflavin to FMN followed by the adenylation of FMN to FAD.</text>
</comment>
<dbReference type="Pfam" id="PF01687">
    <property type="entry name" value="Flavokinase"/>
    <property type="match status" value="1"/>
</dbReference>
<dbReference type="InterPro" id="IPR023468">
    <property type="entry name" value="Riboflavin_kinase"/>
</dbReference>
<evidence type="ECO:0000256" key="7">
    <source>
        <dbReference type="ARBA" id="ARBA00022695"/>
    </source>
</evidence>
<comment type="pathway">
    <text evidence="3 15">Cofactor biosynthesis; FMN biosynthesis; FMN from riboflavin (ATP route): step 1/1.</text>
</comment>
<dbReference type="RefSeq" id="WP_136130982.1">
    <property type="nucleotide sequence ID" value="NZ_PDKT01000002.1"/>
</dbReference>
<dbReference type="EC" id="2.7.7.2" evidence="15"/>
<evidence type="ECO:0000313" key="18">
    <source>
        <dbReference type="Proteomes" id="UP000296153"/>
    </source>
</evidence>
<evidence type="ECO:0000259" key="16">
    <source>
        <dbReference type="SMART" id="SM00904"/>
    </source>
</evidence>
<dbReference type="SMART" id="SM00904">
    <property type="entry name" value="Flavokinase"/>
    <property type="match status" value="1"/>
</dbReference>
<evidence type="ECO:0000256" key="6">
    <source>
        <dbReference type="ARBA" id="ARBA00022679"/>
    </source>
</evidence>
<gene>
    <name evidence="17" type="ORF">CRV12_01930</name>
</gene>
<comment type="catalytic activity">
    <reaction evidence="13 15">
        <text>riboflavin + ATP = FMN + ADP + H(+)</text>
        <dbReference type="Rhea" id="RHEA:14357"/>
        <dbReference type="ChEBI" id="CHEBI:15378"/>
        <dbReference type="ChEBI" id="CHEBI:30616"/>
        <dbReference type="ChEBI" id="CHEBI:57986"/>
        <dbReference type="ChEBI" id="CHEBI:58210"/>
        <dbReference type="ChEBI" id="CHEBI:456216"/>
        <dbReference type="EC" id="2.7.1.26"/>
    </reaction>
</comment>
<dbReference type="OrthoDB" id="9803667at2"/>